<comment type="subcellular location">
    <subcellularLocation>
        <location evidence="1">Membrane</location>
        <topology evidence="1">Single-pass type I membrane protein</topology>
    </subcellularLocation>
</comment>
<evidence type="ECO:0000256" key="10">
    <source>
        <dbReference type="SAM" id="Phobius"/>
    </source>
</evidence>
<dbReference type="GO" id="GO:0001653">
    <property type="term" value="F:peptide receptor activity"/>
    <property type="evidence" value="ECO:0007669"/>
    <property type="project" value="TreeGrafter"/>
</dbReference>
<keyword evidence="9" id="KW-0456">Lyase</keyword>
<dbReference type="GO" id="GO:0004383">
    <property type="term" value="F:guanylate cyclase activity"/>
    <property type="evidence" value="ECO:0007669"/>
    <property type="project" value="TreeGrafter"/>
</dbReference>
<keyword evidence="4" id="KW-0547">Nucleotide-binding</keyword>
<gene>
    <name evidence="12" type="ORF">OESDEN_20230</name>
</gene>
<dbReference type="GO" id="GO:0000166">
    <property type="term" value="F:nucleotide binding"/>
    <property type="evidence" value="ECO:0007669"/>
    <property type="project" value="UniProtKB-KW"/>
</dbReference>
<sequence length="359" mass="39577">MKNVLKAIKDVSRVTVICLESDEARRNLYISIAEEGMDTDEYVYLMIESRRTGFNEAWKLKNGSVDGKDAIALRAARKFFIIDSQPLNASARFAADVQAKMLQPPYNCVDCTSINTNSSQVSELADAMLLYALALNKSISAGYPNPTGTQLSQFASGTFEGFSGTVIINENLTRNPVFLIYGLDTSDQQIILMKITENLQNDSIALVQELQPQSIIWAAHGGSPPLNRPKCDFDGSACPKSFAEQYLAIVIVAAGVPVAIIIAAALFITRSRKQEEERLNALWQIPFIMLAKPNVKDTQRHAFYLLAEDAVVARKHVGKVLLRKADCSLLRKVRKRLMSNCCGAEGISHGTLYLISVQP</sequence>
<dbReference type="CDD" id="cd06352">
    <property type="entry name" value="PBP1_NPR_GC-like"/>
    <property type="match status" value="1"/>
</dbReference>
<dbReference type="OrthoDB" id="5867643at2759"/>
<keyword evidence="13" id="KW-1185">Reference proteome</keyword>
<evidence type="ECO:0000256" key="4">
    <source>
        <dbReference type="ARBA" id="ARBA00022741"/>
    </source>
</evidence>
<dbReference type="Proteomes" id="UP000053660">
    <property type="component" value="Unassembled WGS sequence"/>
</dbReference>
<dbReference type="PRINTS" id="PR00255">
    <property type="entry name" value="NATPEPTIDER"/>
</dbReference>
<evidence type="ECO:0000259" key="11">
    <source>
        <dbReference type="Pfam" id="PF01094"/>
    </source>
</evidence>
<keyword evidence="2 10" id="KW-0812">Transmembrane</keyword>
<dbReference type="InterPro" id="IPR001170">
    <property type="entry name" value="ANPR/GUC"/>
</dbReference>
<evidence type="ECO:0000256" key="7">
    <source>
        <dbReference type="ARBA" id="ARBA00023170"/>
    </source>
</evidence>
<dbReference type="InterPro" id="IPR028082">
    <property type="entry name" value="Peripla_BP_I"/>
</dbReference>
<name>A0A0B1S425_OESDE</name>
<keyword evidence="3" id="KW-0732">Signal</keyword>
<dbReference type="InterPro" id="IPR050401">
    <property type="entry name" value="Cyclic_nucleotide_synthase"/>
</dbReference>
<evidence type="ECO:0000256" key="5">
    <source>
        <dbReference type="ARBA" id="ARBA00022989"/>
    </source>
</evidence>
<dbReference type="SUPFAM" id="SSF53822">
    <property type="entry name" value="Periplasmic binding protein-like I"/>
    <property type="match status" value="1"/>
</dbReference>
<keyword evidence="6 10" id="KW-0472">Membrane</keyword>
<proteinExistence type="predicted"/>
<dbReference type="Pfam" id="PF01094">
    <property type="entry name" value="ANF_receptor"/>
    <property type="match status" value="1"/>
</dbReference>
<keyword evidence="7" id="KW-0675">Receptor</keyword>
<feature type="domain" description="Receptor ligand binding region" evidence="11">
    <location>
        <begin position="1"/>
        <end position="185"/>
    </location>
</feature>
<accession>A0A0B1S425</accession>
<dbReference type="GO" id="GO:0005886">
    <property type="term" value="C:plasma membrane"/>
    <property type="evidence" value="ECO:0007669"/>
    <property type="project" value="TreeGrafter"/>
</dbReference>
<reference evidence="12 13" key="1">
    <citation type="submission" date="2014-03" db="EMBL/GenBank/DDBJ databases">
        <title>Draft genome of the hookworm Oesophagostomum dentatum.</title>
        <authorList>
            <person name="Mitreva M."/>
        </authorList>
    </citation>
    <scope>NUCLEOTIDE SEQUENCE [LARGE SCALE GENOMIC DNA]</scope>
    <source>
        <strain evidence="12 13">OD-Hann</strain>
    </source>
</reference>
<dbReference type="PANTHER" id="PTHR11920">
    <property type="entry name" value="GUANYLYL CYCLASE"/>
    <property type="match status" value="1"/>
</dbReference>
<evidence type="ECO:0000256" key="8">
    <source>
        <dbReference type="ARBA" id="ARBA00023180"/>
    </source>
</evidence>
<evidence type="ECO:0000256" key="1">
    <source>
        <dbReference type="ARBA" id="ARBA00004479"/>
    </source>
</evidence>
<keyword evidence="5 10" id="KW-1133">Transmembrane helix</keyword>
<organism evidence="12 13">
    <name type="scientific">Oesophagostomum dentatum</name>
    <name type="common">Nodular worm</name>
    <dbReference type="NCBI Taxonomy" id="61180"/>
    <lineage>
        <taxon>Eukaryota</taxon>
        <taxon>Metazoa</taxon>
        <taxon>Ecdysozoa</taxon>
        <taxon>Nematoda</taxon>
        <taxon>Chromadorea</taxon>
        <taxon>Rhabditida</taxon>
        <taxon>Rhabditina</taxon>
        <taxon>Rhabditomorpha</taxon>
        <taxon>Strongyloidea</taxon>
        <taxon>Strongylidae</taxon>
        <taxon>Oesophagostomum</taxon>
    </lineage>
</organism>
<dbReference type="Gene3D" id="3.40.50.2300">
    <property type="match status" value="1"/>
</dbReference>
<evidence type="ECO:0000313" key="13">
    <source>
        <dbReference type="Proteomes" id="UP000053660"/>
    </source>
</evidence>
<dbReference type="AlphaFoldDB" id="A0A0B1S425"/>
<evidence type="ECO:0000256" key="2">
    <source>
        <dbReference type="ARBA" id="ARBA00022692"/>
    </source>
</evidence>
<evidence type="ECO:0000256" key="6">
    <source>
        <dbReference type="ARBA" id="ARBA00023136"/>
    </source>
</evidence>
<evidence type="ECO:0000256" key="3">
    <source>
        <dbReference type="ARBA" id="ARBA00022729"/>
    </source>
</evidence>
<dbReference type="GO" id="GO:0007168">
    <property type="term" value="P:receptor guanylyl cyclase signaling pathway"/>
    <property type="evidence" value="ECO:0007669"/>
    <property type="project" value="TreeGrafter"/>
</dbReference>
<dbReference type="InterPro" id="IPR001828">
    <property type="entry name" value="ANF_lig-bd_rcpt"/>
</dbReference>
<dbReference type="GO" id="GO:0004016">
    <property type="term" value="F:adenylate cyclase activity"/>
    <property type="evidence" value="ECO:0007669"/>
    <property type="project" value="TreeGrafter"/>
</dbReference>
<evidence type="ECO:0000256" key="9">
    <source>
        <dbReference type="ARBA" id="ARBA00023239"/>
    </source>
</evidence>
<dbReference type="EMBL" id="KN601872">
    <property type="protein sequence ID" value="KHJ80103.1"/>
    <property type="molecule type" value="Genomic_DNA"/>
</dbReference>
<protein>
    <recommendedName>
        <fullName evidence="11">Receptor ligand binding region domain-containing protein</fullName>
    </recommendedName>
</protein>
<feature type="transmembrane region" description="Helical" evidence="10">
    <location>
        <begin position="246"/>
        <end position="268"/>
    </location>
</feature>
<evidence type="ECO:0000313" key="12">
    <source>
        <dbReference type="EMBL" id="KHJ80103.1"/>
    </source>
</evidence>
<keyword evidence="8" id="KW-0325">Glycoprotein</keyword>
<dbReference type="PANTHER" id="PTHR11920:SF493">
    <property type="entry name" value="RECEPTOR-TYPE GUANYLATE CYCLASE GCY-22"/>
    <property type="match status" value="1"/>
</dbReference>